<organism evidence="1 2">
    <name type="scientific">Symbiochloris irregularis</name>
    <dbReference type="NCBI Taxonomy" id="706552"/>
    <lineage>
        <taxon>Eukaryota</taxon>
        <taxon>Viridiplantae</taxon>
        <taxon>Chlorophyta</taxon>
        <taxon>core chlorophytes</taxon>
        <taxon>Trebouxiophyceae</taxon>
        <taxon>Trebouxiales</taxon>
        <taxon>Trebouxiaceae</taxon>
        <taxon>Symbiochloris</taxon>
    </lineage>
</organism>
<protein>
    <recommendedName>
        <fullName evidence="3">F-box domain-containing protein</fullName>
    </recommendedName>
</protein>
<reference evidence="1 2" key="1">
    <citation type="journal article" date="2024" name="Nat. Commun.">
        <title>Phylogenomics reveals the evolutionary origins of lichenization in chlorophyte algae.</title>
        <authorList>
            <person name="Puginier C."/>
            <person name="Libourel C."/>
            <person name="Otte J."/>
            <person name="Skaloud P."/>
            <person name="Haon M."/>
            <person name="Grisel S."/>
            <person name="Petersen M."/>
            <person name="Berrin J.G."/>
            <person name="Delaux P.M."/>
            <person name="Dal Grande F."/>
            <person name="Keller J."/>
        </authorList>
    </citation>
    <scope>NUCLEOTIDE SEQUENCE [LARGE SCALE GENOMIC DNA]</scope>
    <source>
        <strain evidence="1 2">SAG 2036</strain>
    </source>
</reference>
<keyword evidence="2" id="KW-1185">Reference proteome</keyword>
<dbReference type="AlphaFoldDB" id="A0AAW1NT15"/>
<accession>A0AAW1NT15</accession>
<dbReference type="Proteomes" id="UP001465755">
    <property type="component" value="Unassembled WGS sequence"/>
</dbReference>
<dbReference type="EMBL" id="JALJOQ010000137">
    <property type="protein sequence ID" value="KAK9794617.1"/>
    <property type="molecule type" value="Genomic_DNA"/>
</dbReference>
<sequence>MSLWVQELKQGRDLSRRPHQMGLPHVARILHHLLFPLLDASALAALACTSTELRAAVYETSPAIWEAAARRSLPQPHPLQQPATRSSIQAALQAYAHATRTVKAGTATHKHLNHASKASFNATASHLAVFHKGDVKIFETESITSFEGFQDPVVQIPVEKFGQ</sequence>
<name>A0AAW1NT15_9CHLO</name>
<proteinExistence type="predicted"/>
<evidence type="ECO:0000313" key="1">
    <source>
        <dbReference type="EMBL" id="KAK9794617.1"/>
    </source>
</evidence>
<gene>
    <name evidence="1" type="ORF">WJX73_010523</name>
</gene>
<evidence type="ECO:0000313" key="2">
    <source>
        <dbReference type="Proteomes" id="UP001465755"/>
    </source>
</evidence>
<comment type="caution">
    <text evidence="1">The sequence shown here is derived from an EMBL/GenBank/DDBJ whole genome shotgun (WGS) entry which is preliminary data.</text>
</comment>
<evidence type="ECO:0008006" key="3">
    <source>
        <dbReference type="Google" id="ProtNLM"/>
    </source>
</evidence>